<evidence type="ECO:0000256" key="9">
    <source>
        <dbReference type="PROSITE-ProRule" id="PRU10141"/>
    </source>
</evidence>
<comment type="catalytic activity">
    <reaction evidence="7">
        <text>L-threonyl-[protein] + ATP = O-phospho-L-threonyl-[protein] + ADP + H(+)</text>
        <dbReference type="Rhea" id="RHEA:46608"/>
        <dbReference type="Rhea" id="RHEA-COMP:11060"/>
        <dbReference type="Rhea" id="RHEA-COMP:11605"/>
        <dbReference type="ChEBI" id="CHEBI:15378"/>
        <dbReference type="ChEBI" id="CHEBI:30013"/>
        <dbReference type="ChEBI" id="CHEBI:30616"/>
        <dbReference type="ChEBI" id="CHEBI:61977"/>
        <dbReference type="ChEBI" id="CHEBI:456216"/>
        <dbReference type="EC" id="2.7.11.1"/>
    </reaction>
</comment>
<dbReference type="SMART" id="SM00220">
    <property type="entry name" value="S_TKc"/>
    <property type="match status" value="1"/>
</dbReference>
<keyword evidence="5 12" id="KW-0418">Kinase</keyword>
<accession>A0A1J0AGL5</accession>
<dbReference type="EMBL" id="CP017675">
    <property type="protein sequence ID" value="APB35055.1"/>
    <property type="molecule type" value="Genomic_DNA"/>
</dbReference>
<keyword evidence="4 9" id="KW-0547">Nucleotide-binding</keyword>
<dbReference type="RefSeq" id="WP_071455400.1">
    <property type="nucleotide sequence ID" value="NZ_CP017675.1"/>
</dbReference>
<dbReference type="KEGG" id="glt:GlitD10_2712"/>
<dbReference type="Gene3D" id="3.30.200.20">
    <property type="entry name" value="Phosphorylase Kinase, domain 1"/>
    <property type="match status" value="1"/>
</dbReference>
<dbReference type="Proteomes" id="UP000180235">
    <property type="component" value="Chromosome"/>
</dbReference>
<dbReference type="GO" id="GO:0004674">
    <property type="term" value="F:protein serine/threonine kinase activity"/>
    <property type="evidence" value="ECO:0007669"/>
    <property type="project" value="UniProtKB-KW"/>
</dbReference>
<evidence type="ECO:0000256" key="5">
    <source>
        <dbReference type="ARBA" id="ARBA00022777"/>
    </source>
</evidence>
<gene>
    <name evidence="12" type="ORF">GlitD10_2712</name>
</gene>
<evidence type="ECO:0000256" key="10">
    <source>
        <dbReference type="SAM" id="Phobius"/>
    </source>
</evidence>
<feature type="transmembrane region" description="Helical" evidence="10">
    <location>
        <begin position="20"/>
        <end position="39"/>
    </location>
</feature>
<dbReference type="PROSITE" id="PS50011">
    <property type="entry name" value="PROTEIN_KINASE_DOM"/>
    <property type="match status" value="1"/>
</dbReference>
<feature type="binding site" evidence="9">
    <location>
        <position position="500"/>
    </location>
    <ligand>
        <name>ATP</name>
        <dbReference type="ChEBI" id="CHEBI:30616"/>
    </ligand>
</feature>
<name>A0A1J0AGL5_9CYAN</name>
<keyword evidence="3" id="KW-0808">Transferase</keyword>
<evidence type="ECO:0000256" key="3">
    <source>
        <dbReference type="ARBA" id="ARBA00022679"/>
    </source>
</evidence>
<evidence type="ECO:0000256" key="2">
    <source>
        <dbReference type="ARBA" id="ARBA00022527"/>
    </source>
</evidence>
<dbReference type="InterPro" id="IPR000719">
    <property type="entry name" value="Prot_kinase_dom"/>
</dbReference>
<dbReference type="EC" id="2.7.11.1" evidence="1"/>
<organism evidence="12 13">
    <name type="scientific">Gloeomargarita lithophora Alchichica-D10</name>
    <dbReference type="NCBI Taxonomy" id="1188229"/>
    <lineage>
        <taxon>Bacteria</taxon>
        <taxon>Bacillati</taxon>
        <taxon>Cyanobacteriota</taxon>
        <taxon>Cyanophyceae</taxon>
        <taxon>Gloeomargaritales</taxon>
        <taxon>Gloeomargaritaceae</taxon>
        <taxon>Gloeomargarita</taxon>
    </lineage>
</organism>
<dbReference type="Pfam" id="PF05226">
    <property type="entry name" value="CHASE2"/>
    <property type="match status" value="1"/>
</dbReference>
<evidence type="ECO:0000313" key="13">
    <source>
        <dbReference type="Proteomes" id="UP000180235"/>
    </source>
</evidence>
<dbReference type="InterPro" id="IPR011009">
    <property type="entry name" value="Kinase-like_dom_sf"/>
</dbReference>
<dbReference type="Pfam" id="PF00069">
    <property type="entry name" value="Pkinase"/>
    <property type="match status" value="1"/>
</dbReference>
<dbReference type="SUPFAM" id="SSF56112">
    <property type="entry name" value="Protein kinase-like (PK-like)"/>
    <property type="match status" value="1"/>
</dbReference>
<evidence type="ECO:0000256" key="4">
    <source>
        <dbReference type="ARBA" id="ARBA00022741"/>
    </source>
</evidence>
<dbReference type="InterPro" id="IPR017441">
    <property type="entry name" value="Protein_kinase_ATP_BS"/>
</dbReference>
<dbReference type="PANTHER" id="PTHR24363:SF0">
    <property type="entry name" value="SERINE_THREONINE KINASE LIKE DOMAIN CONTAINING 1"/>
    <property type="match status" value="1"/>
</dbReference>
<keyword evidence="10" id="KW-1133">Transmembrane helix</keyword>
<sequence length="730" mass="80115">MASFLHRLQAWPPVQKIGLWLGWPALVGGLVVGVVITGVRTAGGLQNGELALYDQMIRWRPDEPPDKRVLVVEVTEADIQKLGQWPLRDQTLAEALRLLLTANPRAIGVDFYRDIPQEPGSKILNDLLSKEDKVITVCKLGDANSPGIKPPPAISAAQAANRVGFADMVVDSGGTVRRALLGGQVDPQSPCPTPNALGVQMALRFLAPEGIQPQQTGDGTIVLGRATFPRLTAQSGPYQGVDDRGYQVLLNYRGPRRAVEQVTLAEVLAQQVPPRLVEGRLVLVGVTAASAKDDFYTPYSAGLKEDQKMAGVVIHGQIASQIISSALDGRTQIWYWGEGLEILWIFFWSFAGGMIAWRLRHPLGLALGLGGAVVIVVGAAVVMFALGGWIPLVPPVLGVVGTGVGVVAYIAYETDRQHRLVAAKAAQQEQQITILQNLLESTQATMAGNLGVRPAQPTRREEGLLANRYQVAKVLGEGGFGRTYLAQDTQRPGRPTCVVKQLKPGRSDSQFLQLARRLFNTEAEILEILGRHRQIPQLLAYFEEGQEFYLVQEFIQGTPLDKELVAGQKRDETYTVSFLRGLLEVLAFVHEHKVIHRDLKPANIIRRAKDQRLVLIDFGAVKQMRPKSEGTEADYTVAVGTRGYAPSEQMGGRPQLNSDIYALGMIGIQCLTGMPPRDLDLDQDTGLPIWRERVQVSGRLADILDKMVAYFYTERYQSTLEVLRDLKPLL</sequence>
<proteinExistence type="predicted"/>
<evidence type="ECO:0000256" key="8">
    <source>
        <dbReference type="ARBA" id="ARBA00048679"/>
    </source>
</evidence>
<dbReference type="Gene3D" id="1.10.510.10">
    <property type="entry name" value="Transferase(Phosphotransferase) domain 1"/>
    <property type="match status" value="1"/>
</dbReference>
<evidence type="ECO:0000313" key="12">
    <source>
        <dbReference type="EMBL" id="APB35055.1"/>
    </source>
</evidence>
<evidence type="ECO:0000256" key="1">
    <source>
        <dbReference type="ARBA" id="ARBA00012513"/>
    </source>
</evidence>
<feature type="transmembrane region" description="Helical" evidence="10">
    <location>
        <begin position="363"/>
        <end position="386"/>
    </location>
</feature>
<evidence type="ECO:0000256" key="7">
    <source>
        <dbReference type="ARBA" id="ARBA00047899"/>
    </source>
</evidence>
<feature type="domain" description="Protein kinase" evidence="11">
    <location>
        <begin position="469"/>
        <end position="730"/>
    </location>
</feature>
<evidence type="ECO:0000259" key="11">
    <source>
        <dbReference type="PROSITE" id="PS50011"/>
    </source>
</evidence>
<keyword evidence="6 9" id="KW-0067">ATP-binding</keyword>
<protein>
    <recommendedName>
        <fullName evidence="1">non-specific serine/threonine protein kinase</fullName>
        <ecNumber evidence="1">2.7.11.1</ecNumber>
    </recommendedName>
</protein>
<dbReference type="OrthoDB" id="440474at2"/>
<reference evidence="12 13" key="1">
    <citation type="submission" date="2016-10" db="EMBL/GenBank/DDBJ databases">
        <title>Description of Gloeomargarita lithophora gen. nov., sp. nov., a thylakoid-bearing basal-branching cyanobacterium with intracellular carbonates, and proposal for Gloeomargaritales ord. nov.</title>
        <authorList>
            <person name="Moreira D."/>
            <person name="Tavera R."/>
            <person name="Benzerara K."/>
            <person name="Skouri-Panet F."/>
            <person name="Couradeau E."/>
            <person name="Gerard E."/>
            <person name="Loussert C."/>
            <person name="Novelo E."/>
            <person name="Zivanovic Y."/>
            <person name="Lopez-Garcia P."/>
        </authorList>
    </citation>
    <scope>NUCLEOTIDE SEQUENCE [LARGE SCALE GENOMIC DNA]</scope>
    <source>
        <strain evidence="12 13">D10</strain>
    </source>
</reference>
<keyword evidence="10" id="KW-0812">Transmembrane</keyword>
<feature type="transmembrane region" description="Helical" evidence="10">
    <location>
        <begin position="392"/>
        <end position="412"/>
    </location>
</feature>
<evidence type="ECO:0000256" key="6">
    <source>
        <dbReference type="ARBA" id="ARBA00022840"/>
    </source>
</evidence>
<keyword evidence="2 12" id="KW-0723">Serine/threonine-protein kinase</keyword>
<dbReference type="PANTHER" id="PTHR24363">
    <property type="entry name" value="SERINE/THREONINE PROTEIN KINASE"/>
    <property type="match status" value="1"/>
</dbReference>
<keyword evidence="10" id="KW-0472">Membrane</keyword>
<keyword evidence="13" id="KW-1185">Reference proteome</keyword>
<feature type="transmembrane region" description="Helical" evidence="10">
    <location>
        <begin position="333"/>
        <end position="351"/>
    </location>
</feature>
<dbReference type="AlphaFoldDB" id="A0A1J0AGL5"/>
<dbReference type="CDD" id="cd14014">
    <property type="entry name" value="STKc_PknB_like"/>
    <property type="match status" value="1"/>
</dbReference>
<dbReference type="SMART" id="SM01080">
    <property type="entry name" value="CHASE2"/>
    <property type="match status" value="1"/>
</dbReference>
<dbReference type="InterPro" id="IPR007890">
    <property type="entry name" value="CHASE2"/>
</dbReference>
<dbReference type="STRING" id="1188229.GlitD10_2712"/>
<comment type="catalytic activity">
    <reaction evidence="8">
        <text>L-seryl-[protein] + ATP = O-phospho-L-seryl-[protein] + ADP + H(+)</text>
        <dbReference type="Rhea" id="RHEA:17989"/>
        <dbReference type="Rhea" id="RHEA-COMP:9863"/>
        <dbReference type="Rhea" id="RHEA-COMP:11604"/>
        <dbReference type="ChEBI" id="CHEBI:15378"/>
        <dbReference type="ChEBI" id="CHEBI:29999"/>
        <dbReference type="ChEBI" id="CHEBI:30616"/>
        <dbReference type="ChEBI" id="CHEBI:83421"/>
        <dbReference type="ChEBI" id="CHEBI:456216"/>
        <dbReference type="EC" id="2.7.11.1"/>
    </reaction>
</comment>
<dbReference type="GO" id="GO:0005524">
    <property type="term" value="F:ATP binding"/>
    <property type="evidence" value="ECO:0007669"/>
    <property type="project" value="UniProtKB-UniRule"/>
</dbReference>
<dbReference type="PROSITE" id="PS00107">
    <property type="entry name" value="PROTEIN_KINASE_ATP"/>
    <property type="match status" value="1"/>
</dbReference>